<reference evidence="3 4" key="1">
    <citation type="submission" date="2017-02" db="EMBL/GenBank/DDBJ databases">
        <title>The complete genomic sequence of a novel cold adapted crude oil-degrading bacterium Planococcus qaidamina Y42.</title>
        <authorList>
            <person name="Yang R."/>
        </authorList>
    </citation>
    <scope>NUCLEOTIDE SEQUENCE [LARGE SCALE GENOMIC DNA]</scope>
    <source>
        <strain evidence="3 4">Y42</strain>
    </source>
</reference>
<evidence type="ECO:0000256" key="2">
    <source>
        <dbReference type="ARBA" id="ARBA00022803"/>
    </source>
</evidence>
<dbReference type="Proteomes" id="UP000188184">
    <property type="component" value="Chromosome"/>
</dbReference>
<keyword evidence="1" id="KW-0677">Repeat</keyword>
<evidence type="ECO:0000313" key="4">
    <source>
        <dbReference type="Proteomes" id="UP000188184"/>
    </source>
</evidence>
<proteinExistence type="predicted"/>
<protein>
    <submittedName>
        <fullName evidence="3">Uncharacterized protein</fullName>
    </submittedName>
</protein>
<name>A0A1Q2KZK8_9BACL</name>
<dbReference type="KEGG" id="pmar:B0X71_11410"/>
<dbReference type="SMART" id="SM00028">
    <property type="entry name" value="TPR"/>
    <property type="match status" value="7"/>
</dbReference>
<dbReference type="Pfam" id="PF13432">
    <property type="entry name" value="TPR_16"/>
    <property type="match status" value="1"/>
</dbReference>
<dbReference type="InterPro" id="IPR019734">
    <property type="entry name" value="TPR_rpt"/>
</dbReference>
<dbReference type="PANTHER" id="PTHR45586">
    <property type="entry name" value="TPR REPEAT-CONTAINING PROTEIN PA4667"/>
    <property type="match status" value="1"/>
</dbReference>
<keyword evidence="2" id="KW-0802">TPR repeat</keyword>
<sequence length="417" mass="46843">MAVFDKIQQAVEQGDPRRVNKLIDQALLESDPDSQYTLAEWLADIGYVEEAVKVLEHLQFLFPEESQLAIDRAGLLIEIDREDDALEVLTSIPEGDEQYPQALVVLADLFQTQGLLEAAERRLDEAIRLLPDEPLLLQAKAEVLLESGRYLESARLYTDLLAAEIEIPGVNLSERLAEVYSAGAAYEEALPYYEQALKEQSSPDTLFGAAYSAFQSAQYETAIRYAEELTAMDPDYFSAYLLRAESLNMMGDYSASYEAATEGISRDEYNKELYLFAGKLALKLGRETEGEAHLRQAIALDPEYMDAIQTLIALLHAQERSEDVLELAEAAVSNETDWAALYPAIAAAYEATEQYGKAADYYGRAYPAFREDAEFLSNYARFLLEEGRQEQARQVIDELLVLEPGHPDWADWHQSAE</sequence>
<dbReference type="EMBL" id="CP019640">
    <property type="protein sequence ID" value="AQQ53621.1"/>
    <property type="molecule type" value="Genomic_DNA"/>
</dbReference>
<dbReference type="InterPro" id="IPR051012">
    <property type="entry name" value="CellSynth/LPSAsmb/PSIAsmb"/>
</dbReference>
<dbReference type="Gene3D" id="1.25.40.10">
    <property type="entry name" value="Tetratricopeptide repeat domain"/>
    <property type="match status" value="2"/>
</dbReference>
<dbReference type="PANTHER" id="PTHR45586:SF15">
    <property type="entry name" value="TPR REPEAT-CONTAINING PROTEIN YPIA"/>
    <property type="match status" value="1"/>
</dbReference>
<gene>
    <name evidence="3" type="ORF">B0X71_11410</name>
</gene>
<dbReference type="RefSeq" id="WP_077589519.1">
    <property type="nucleotide sequence ID" value="NZ_CP019640.1"/>
</dbReference>
<keyword evidence="4" id="KW-1185">Reference proteome</keyword>
<dbReference type="Pfam" id="PF13429">
    <property type="entry name" value="TPR_15"/>
    <property type="match status" value="1"/>
</dbReference>
<organism evidence="3 4">
    <name type="scientific">Planococcus lenghuensis</name>
    <dbReference type="NCBI Taxonomy" id="2213202"/>
    <lineage>
        <taxon>Bacteria</taxon>
        <taxon>Bacillati</taxon>
        <taxon>Bacillota</taxon>
        <taxon>Bacilli</taxon>
        <taxon>Bacillales</taxon>
        <taxon>Caryophanaceae</taxon>
        <taxon>Planococcus</taxon>
    </lineage>
</organism>
<dbReference type="OrthoDB" id="2080803at2"/>
<evidence type="ECO:0000313" key="3">
    <source>
        <dbReference type="EMBL" id="AQQ53621.1"/>
    </source>
</evidence>
<evidence type="ECO:0000256" key="1">
    <source>
        <dbReference type="ARBA" id="ARBA00022737"/>
    </source>
</evidence>
<dbReference type="SUPFAM" id="SSF48452">
    <property type="entry name" value="TPR-like"/>
    <property type="match status" value="2"/>
</dbReference>
<dbReference type="AlphaFoldDB" id="A0A1Q2KZK8"/>
<accession>A0A1Q2KZK8</accession>
<dbReference type="InterPro" id="IPR011990">
    <property type="entry name" value="TPR-like_helical_dom_sf"/>
</dbReference>